<gene>
    <name evidence="3" type="ORF">S01H4_49920</name>
</gene>
<dbReference type="GO" id="GO:0016758">
    <property type="term" value="F:hexosyltransferase activity"/>
    <property type="evidence" value="ECO:0007669"/>
    <property type="project" value="TreeGrafter"/>
</dbReference>
<dbReference type="PANTHER" id="PTHR45947:SF3">
    <property type="entry name" value="SULFOQUINOVOSYL TRANSFERASE SQD2"/>
    <property type="match status" value="1"/>
</dbReference>
<feature type="non-terminal residue" evidence="3">
    <location>
        <position position="1"/>
    </location>
</feature>
<dbReference type="EMBL" id="BART01028284">
    <property type="protein sequence ID" value="GAG90083.1"/>
    <property type="molecule type" value="Genomic_DNA"/>
</dbReference>
<organism evidence="3">
    <name type="scientific">marine sediment metagenome</name>
    <dbReference type="NCBI Taxonomy" id="412755"/>
    <lineage>
        <taxon>unclassified sequences</taxon>
        <taxon>metagenomes</taxon>
        <taxon>ecological metagenomes</taxon>
    </lineage>
</organism>
<dbReference type="Gene3D" id="3.40.50.2000">
    <property type="entry name" value="Glycogen Phosphorylase B"/>
    <property type="match status" value="2"/>
</dbReference>
<evidence type="ECO:0000313" key="3">
    <source>
        <dbReference type="EMBL" id="GAG90083.1"/>
    </source>
</evidence>
<dbReference type="AlphaFoldDB" id="X1C0U7"/>
<reference evidence="3" key="1">
    <citation type="journal article" date="2014" name="Front. Microbiol.">
        <title>High frequency of phylogenetically diverse reductive dehalogenase-homologous genes in deep subseafloor sedimentary metagenomes.</title>
        <authorList>
            <person name="Kawai M."/>
            <person name="Futagami T."/>
            <person name="Toyoda A."/>
            <person name="Takaki Y."/>
            <person name="Nishi S."/>
            <person name="Hori S."/>
            <person name="Arai W."/>
            <person name="Tsubouchi T."/>
            <person name="Morono Y."/>
            <person name="Uchiyama I."/>
            <person name="Ito T."/>
            <person name="Fujiyama A."/>
            <person name="Inagaki F."/>
            <person name="Takami H."/>
        </authorList>
    </citation>
    <scope>NUCLEOTIDE SEQUENCE</scope>
    <source>
        <strain evidence="3">Expedition CK06-06</strain>
    </source>
</reference>
<dbReference type="InterPro" id="IPR028098">
    <property type="entry name" value="Glyco_trans_4-like_N"/>
</dbReference>
<dbReference type="InterPro" id="IPR001296">
    <property type="entry name" value="Glyco_trans_1"/>
</dbReference>
<comment type="caution">
    <text evidence="3">The sequence shown here is derived from an EMBL/GenBank/DDBJ whole genome shotgun (WGS) entry which is preliminary data.</text>
</comment>
<protein>
    <recommendedName>
        <fullName evidence="4">Glycosyltransferase subfamily 4-like N-terminal domain-containing protein</fullName>
    </recommendedName>
</protein>
<sequence>QTTLVVGREGDREGNFFELAESKNVQPVVVPTLGRSIRPLEDLRSLVTLCRLMMRERPHVVHTHTAKAGALGRLAAFVTGVPMVIHTFHGSVFSGYFGALGSRIYEALERLLARITDAIIGISPAVAAELAAHRLKPRHGIHTIPLGLELDGFAHRPRSRPGTLRRRLGLNPQVKLIGSVGRLAPVKDLPTLFLALSHMADVHVAIIGDGPERLALESLGDELGLGSRIHFTGFLSELETVYPDLDCVVNSSLNEGTPVALIEAMAAGVPVVA</sequence>
<evidence type="ECO:0000259" key="2">
    <source>
        <dbReference type="Pfam" id="PF13579"/>
    </source>
</evidence>
<feature type="non-terminal residue" evidence="3">
    <location>
        <position position="273"/>
    </location>
</feature>
<proteinExistence type="predicted"/>
<accession>X1C0U7</accession>
<dbReference type="Pfam" id="PF13579">
    <property type="entry name" value="Glyco_trans_4_4"/>
    <property type="match status" value="1"/>
</dbReference>
<evidence type="ECO:0000259" key="1">
    <source>
        <dbReference type="Pfam" id="PF00534"/>
    </source>
</evidence>
<dbReference type="SUPFAM" id="SSF53756">
    <property type="entry name" value="UDP-Glycosyltransferase/glycogen phosphorylase"/>
    <property type="match status" value="1"/>
</dbReference>
<dbReference type="InterPro" id="IPR050194">
    <property type="entry name" value="Glycosyltransferase_grp1"/>
</dbReference>
<dbReference type="Pfam" id="PF00534">
    <property type="entry name" value="Glycos_transf_1"/>
    <property type="match status" value="1"/>
</dbReference>
<feature type="domain" description="Glycosyl transferase family 1" evidence="1">
    <location>
        <begin position="164"/>
        <end position="273"/>
    </location>
</feature>
<feature type="domain" description="Glycosyltransferase subfamily 4-like N-terminal" evidence="2">
    <location>
        <begin position="21"/>
        <end position="147"/>
    </location>
</feature>
<name>X1C0U7_9ZZZZ</name>
<evidence type="ECO:0008006" key="4">
    <source>
        <dbReference type="Google" id="ProtNLM"/>
    </source>
</evidence>
<dbReference type="PANTHER" id="PTHR45947">
    <property type="entry name" value="SULFOQUINOVOSYL TRANSFERASE SQD2"/>
    <property type="match status" value="1"/>
</dbReference>